<evidence type="ECO:0000256" key="2">
    <source>
        <dbReference type="SAM" id="MobiDB-lite"/>
    </source>
</evidence>
<evidence type="ECO:0000256" key="1">
    <source>
        <dbReference type="PROSITE-ProRule" id="PRU00339"/>
    </source>
</evidence>
<keyword evidence="1" id="KW-0802">TPR repeat</keyword>
<feature type="compositionally biased region" description="Low complexity" evidence="2">
    <location>
        <begin position="516"/>
        <end position="552"/>
    </location>
</feature>
<dbReference type="SMART" id="SM00327">
    <property type="entry name" value="VWA"/>
    <property type="match status" value="1"/>
</dbReference>
<dbReference type="InterPro" id="IPR050768">
    <property type="entry name" value="UPF0353/GerABKA_families"/>
</dbReference>
<dbReference type="PROSITE" id="PS50293">
    <property type="entry name" value="TPR_REGION"/>
    <property type="match status" value="1"/>
</dbReference>
<name>A0A4V2HFV1_9GAMM</name>
<feature type="transmembrane region" description="Helical" evidence="3">
    <location>
        <begin position="63"/>
        <end position="85"/>
    </location>
</feature>
<evidence type="ECO:0000259" key="4">
    <source>
        <dbReference type="PROSITE" id="PS50234"/>
    </source>
</evidence>
<feature type="repeat" description="TPR" evidence="1">
    <location>
        <begin position="382"/>
        <end position="415"/>
    </location>
</feature>
<dbReference type="Proteomes" id="UP000294164">
    <property type="component" value="Unassembled WGS sequence"/>
</dbReference>
<dbReference type="InterPro" id="IPR036465">
    <property type="entry name" value="vWFA_dom_sf"/>
</dbReference>
<protein>
    <submittedName>
        <fullName evidence="5">VWA domain-containing protein</fullName>
    </submittedName>
</protein>
<feature type="compositionally biased region" description="Basic and acidic residues" evidence="2">
    <location>
        <begin position="491"/>
        <end position="512"/>
    </location>
</feature>
<feature type="compositionally biased region" description="Gly residues" evidence="2">
    <location>
        <begin position="436"/>
        <end position="445"/>
    </location>
</feature>
<dbReference type="Pfam" id="PF00515">
    <property type="entry name" value="TPR_1"/>
    <property type="match status" value="1"/>
</dbReference>
<dbReference type="InterPro" id="IPR011990">
    <property type="entry name" value="TPR-like_helical_dom_sf"/>
</dbReference>
<dbReference type="EMBL" id="SHMG01000009">
    <property type="protein sequence ID" value="TAA39731.1"/>
    <property type="molecule type" value="Genomic_DNA"/>
</dbReference>
<dbReference type="InterPro" id="IPR002035">
    <property type="entry name" value="VWF_A"/>
</dbReference>
<dbReference type="PROSITE" id="PS50005">
    <property type="entry name" value="TPR"/>
    <property type="match status" value="1"/>
</dbReference>
<accession>A0A4V2HFV1</accession>
<dbReference type="PANTHER" id="PTHR22550">
    <property type="entry name" value="SPORE GERMINATION PROTEIN"/>
    <property type="match status" value="1"/>
</dbReference>
<keyword evidence="3" id="KW-0472">Membrane</keyword>
<feature type="domain" description="VWFA" evidence="4">
    <location>
        <begin position="98"/>
        <end position="289"/>
    </location>
</feature>
<keyword evidence="3" id="KW-1133">Transmembrane helix</keyword>
<sequence length="598" mass="64623">MSALVQAMADFHFLRPWWLLALIALPGLWWLWRRRQQRANAWRGLVDQHLLVHLQVGGGRAQVLGLVGIVLAWVLATLALAGPSWQRSEQPLWQTRAPLVVALDLSGSIAANDLPPSRLLQARAELATLLRERVGGQVALVAYAGEPFTVAPLTDDAANVALFLDALDPAIMPVDGSDARRAILWSEELLQRAGFDRGQILLLTDHADPAADSAAKRARDAGFSVSVLGLGTPAGAAYRQADGQFGRAQLDAASLQRLATAGGGRFEVLRTDDADLRALGVLDPQAEDASAARGEKGSAWLDQGYWLLPALMLLVLLAFRRGGVLAALALCVVLPMAQPAQAMDWWKRADQQAQDRIEQGAKAYRGGDYAAATKDFAGLDSADGLYNLGNALAKQGKYDEAIAAYDKALQRQPGMEDAIANRAAVEAARKRQPPAGGQGGQGGDQGKQPPEQKSGQQQSSGGKQDDKPGQDQQDSQQQDKQQQGKQQQGKQQDKQDADKGAKDSSGDAKSEPPKSAAEQQREQQAADAAQRELMQQAMQQQTGQGAEQEPTQAKPETAAEREQRQATEAWLRRVPDDPGGLLRAKFQLEYQRRQREGQ</sequence>
<dbReference type="SMART" id="SM00028">
    <property type="entry name" value="TPR"/>
    <property type="match status" value="1"/>
</dbReference>
<dbReference type="AlphaFoldDB" id="A0A4V2HFV1"/>
<dbReference type="PROSITE" id="PS50234">
    <property type="entry name" value="VWFA"/>
    <property type="match status" value="1"/>
</dbReference>
<gene>
    <name evidence="5" type="ORF">EA655_14760</name>
</gene>
<feature type="region of interest" description="Disordered" evidence="2">
    <location>
        <begin position="425"/>
        <end position="598"/>
    </location>
</feature>
<organism evidence="5 6">
    <name type="scientific">Pseudoxanthomonas winnipegensis</name>
    <dbReference type="NCBI Taxonomy" id="2480810"/>
    <lineage>
        <taxon>Bacteria</taxon>
        <taxon>Pseudomonadati</taxon>
        <taxon>Pseudomonadota</taxon>
        <taxon>Gammaproteobacteria</taxon>
        <taxon>Lysobacterales</taxon>
        <taxon>Lysobacteraceae</taxon>
        <taxon>Pseudoxanthomonas</taxon>
    </lineage>
</organism>
<evidence type="ECO:0000313" key="6">
    <source>
        <dbReference type="Proteomes" id="UP000294164"/>
    </source>
</evidence>
<evidence type="ECO:0000313" key="5">
    <source>
        <dbReference type="EMBL" id="TAA39731.1"/>
    </source>
</evidence>
<dbReference type="Gene3D" id="1.25.40.10">
    <property type="entry name" value="Tetratricopeptide repeat domain"/>
    <property type="match status" value="1"/>
</dbReference>
<dbReference type="SUPFAM" id="SSF48452">
    <property type="entry name" value="TPR-like"/>
    <property type="match status" value="1"/>
</dbReference>
<evidence type="ECO:0000256" key="3">
    <source>
        <dbReference type="SAM" id="Phobius"/>
    </source>
</evidence>
<proteinExistence type="predicted"/>
<dbReference type="Pfam" id="PF13519">
    <property type="entry name" value="VWA_2"/>
    <property type="match status" value="1"/>
</dbReference>
<feature type="compositionally biased region" description="Low complexity" evidence="2">
    <location>
        <begin position="470"/>
        <end position="490"/>
    </location>
</feature>
<dbReference type="PANTHER" id="PTHR22550:SF14">
    <property type="entry name" value="VWFA DOMAIN-CONTAINING PROTEIN"/>
    <property type="match status" value="1"/>
</dbReference>
<dbReference type="InterPro" id="IPR019734">
    <property type="entry name" value="TPR_rpt"/>
</dbReference>
<feature type="compositionally biased region" description="Low complexity" evidence="2">
    <location>
        <begin position="446"/>
        <end position="462"/>
    </location>
</feature>
<comment type="caution">
    <text evidence="5">The sequence shown here is derived from an EMBL/GenBank/DDBJ whole genome shotgun (WGS) entry which is preliminary data.</text>
</comment>
<feature type="compositionally biased region" description="Basic and acidic residues" evidence="2">
    <location>
        <begin position="557"/>
        <end position="576"/>
    </location>
</feature>
<keyword evidence="3" id="KW-0812">Transmembrane</keyword>
<dbReference type="Gene3D" id="3.40.50.410">
    <property type="entry name" value="von Willebrand factor, type A domain"/>
    <property type="match status" value="1"/>
</dbReference>
<feature type="transmembrane region" description="Helical" evidence="3">
    <location>
        <begin position="12"/>
        <end position="32"/>
    </location>
</feature>
<reference evidence="5 6" key="1">
    <citation type="submission" date="2019-02" db="EMBL/GenBank/DDBJ databases">
        <title>WGS of Pseudoxanthomonas species novum from clinical isolates.</title>
        <authorList>
            <person name="Bernier A.-M."/>
            <person name="Bernard K."/>
            <person name="Vachon A."/>
        </authorList>
    </citation>
    <scope>NUCLEOTIDE SEQUENCE [LARGE SCALE GENOMIC DNA]</scope>
    <source>
        <strain evidence="5 6">NML130969</strain>
    </source>
</reference>
<dbReference type="RefSeq" id="WP_130535266.1">
    <property type="nucleotide sequence ID" value="NZ_SHMG01000009.1"/>
</dbReference>
<dbReference type="SUPFAM" id="SSF53300">
    <property type="entry name" value="vWA-like"/>
    <property type="match status" value="1"/>
</dbReference>
<dbReference type="OrthoDB" id="9807628at2"/>